<name>A0ABY3VEK5_9MYCO</name>
<reference evidence="1" key="1">
    <citation type="submission" date="2022-08" db="EMBL/GenBank/DDBJ databases">
        <title>Whole genome sequencing of non-tuberculosis mycobacteria type-strains.</title>
        <authorList>
            <person name="Igarashi Y."/>
            <person name="Osugi A."/>
            <person name="Mitarai S."/>
        </authorList>
    </citation>
    <scope>NUCLEOTIDE SEQUENCE</scope>
    <source>
        <strain evidence="1">DSM 45127</strain>
    </source>
</reference>
<sequence>MVSNEAVPLGGITPAACGEPPYRYLSRHQVAVLDAVARRLDLGPRDEPDKFGVILYVDRLLSVFNVAPGGLHAVGSLRQRVSELRNQYSGGIALLDQMAGGDFAAAPPLRQQLILARSQVAAFVGMLFGHIVEAMGSIDSGVRFR</sequence>
<accession>A0ABY3VEK5</accession>
<keyword evidence="2" id="KW-1185">Reference proteome</keyword>
<dbReference type="Proteomes" id="UP001055336">
    <property type="component" value="Chromosome"/>
</dbReference>
<protein>
    <submittedName>
        <fullName evidence="1">Uncharacterized protein</fullName>
    </submittedName>
</protein>
<proteinExistence type="predicted"/>
<dbReference type="RefSeq" id="WP_240258340.1">
    <property type="nucleotide sequence ID" value="NZ_CP092488.2"/>
</dbReference>
<organism evidence="1 2">
    <name type="scientific">Mycobacterium paraterrae</name>
    <dbReference type="NCBI Taxonomy" id="577492"/>
    <lineage>
        <taxon>Bacteria</taxon>
        <taxon>Bacillati</taxon>
        <taxon>Actinomycetota</taxon>
        <taxon>Actinomycetes</taxon>
        <taxon>Mycobacteriales</taxon>
        <taxon>Mycobacteriaceae</taxon>
        <taxon>Mycobacterium</taxon>
    </lineage>
</organism>
<evidence type="ECO:0000313" key="1">
    <source>
        <dbReference type="EMBL" id="UMB67874.1"/>
    </source>
</evidence>
<dbReference type="EMBL" id="CP092488">
    <property type="protein sequence ID" value="UMB67874.1"/>
    <property type="molecule type" value="Genomic_DNA"/>
</dbReference>
<gene>
    <name evidence="1" type="ORF">MKK62_15435</name>
</gene>
<evidence type="ECO:0000313" key="2">
    <source>
        <dbReference type="Proteomes" id="UP001055336"/>
    </source>
</evidence>